<accession>A0A0G0GAK2</accession>
<dbReference type="AlphaFoldDB" id="A0A0G0GAK2"/>
<proteinExistence type="predicted"/>
<gene>
    <name evidence="1" type="ORF">US42_C0002G0078</name>
</gene>
<dbReference type="EMBL" id="LBSX01000002">
    <property type="protein sequence ID" value="KKQ28123.1"/>
    <property type="molecule type" value="Genomic_DNA"/>
</dbReference>
<dbReference type="STRING" id="1619046.US42_C0002G0078"/>
<reference evidence="1 2" key="1">
    <citation type="journal article" date="2015" name="Nature">
        <title>rRNA introns, odd ribosomes, and small enigmatic genomes across a large radiation of phyla.</title>
        <authorList>
            <person name="Brown C.T."/>
            <person name="Hug L.A."/>
            <person name="Thomas B.C."/>
            <person name="Sharon I."/>
            <person name="Castelle C.J."/>
            <person name="Singh A."/>
            <person name="Wilkins M.J."/>
            <person name="Williams K.H."/>
            <person name="Banfield J.F."/>
        </authorList>
    </citation>
    <scope>NUCLEOTIDE SEQUENCE [LARGE SCALE GENOMIC DNA]</scope>
</reference>
<protein>
    <submittedName>
        <fullName evidence="1">Uncharacterized protein</fullName>
    </submittedName>
</protein>
<organism evidence="1 2">
    <name type="scientific">Candidatus Magasanikbacteria bacterium GW2011_GWC2_37_14</name>
    <dbReference type="NCBI Taxonomy" id="1619046"/>
    <lineage>
        <taxon>Bacteria</taxon>
        <taxon>Candidatus Magasanikiibacteriota</taxon>
    </lineage>
</organism>
<sequence>MPAEQLRGPVITPENARDQHEFQECFDAWDNINEQLFRIGKIMVDNPGSERAKQALLTIKKAVGFMEAGKEPVLGEQSLAEAVNKKHPLFN</sequence>
<dbReference type="Proteomes" id="UP000034849">
    <property type="component" value="Unassembled WGS sequence"/>
</dbReference>
<comment type="caution">
    <text evidence="1">The sequence shown here is derived from an EMBL/GenBank/DDBJ whole genome shotgun (WGS) entry which is preliminary data.</text>
</comment>
<name>A0A0G0GAK2_9BACT</name>
<evidence type="ECO:0000313" key="1">
    <source>
        <dbReference type="EMBL" id="KKQ28123.1"/>
    </source>
</evidence>
<evidence type="ECO:0000313" key="2">
    <source>
        <dbReference type="Proteomes" id="UP000034849"/>
    </source>
</evidence>